<dbReference type="PANTHER" id="PTHR46819">
    <property type="entry name" value="EF-HAND CALCIUM-BINDING DOMAIN-CONTAINING PROTEIN 7"/>
    <property type="match status" value="1"/>
</dbReference>
<dbReference type="SUPFAM" id="SSF47473">
    <property type="entry name" value="EF-hand"/>
    <property type="match status" value="1"/>
</dbReference>
<organism evidence="6">
    <name type="scientific">Schistocephalus solidus</name>
    <name type="common">Tapeworm</name>
    <dbReference type="NCBI Taxonomy" id="70667"/>
    <lineage>
        <taxon>Eukaryota</taxon>
        <taxon>Metazoa</taxon>
        <taxon>Spiralia</taxon>
        <taxon>Lophotrochozoa</taxon>
        <taxon>Platyhelminthes</taxon>
        <taxon>Cestoda</taxon>
        <taxon>Eucestoda</taxon>
        <taxon>Diphyllobothriidea</taxon>
        <taxon>Diphyllobothriidae</taxon>
        <taxon>Schistocephalus</taxon>
    </lineage>
</organism>
<dbReference type="InterPro" id="IPR052266">
    <property type="entry name" value="Miro-EF-hand_domain"/>
</dbReference>
<dbReference type="EMBL" id="UYSU01037179">
    <property type="protein sequence ID" value="VDL98700.1"/>
    <property type="molecule type" value="Genomic_DNA"/>
</dbReference>
<dbReference type="Proteomes" id="UP000275846">
    <property type="component" value="Unassembled WGS sequence"/>
</dbReference>
<dbReference type="GO" id="GO:0098797">
    <property type="term" value="C:plasma membrane protein complex"/>
    <property type="evidence" value="ECO:0007669"/>
    <property type="project" value="TreeGrafter"/>
</dbReference>
<reference evidence="4 5" key="2">
    <citation type="submission" date="2018-11" db="EMBL/GenBank/DDBJ databases">
        <authorList>
            <consortium name="Pathogen Informatics"/>
        </authorList>
    </citation>
    <scope>NUCLEOTIDE SEQUENCE [LARGE SCALE GENOMIC DNA]</scope>
    <source>
        <strain evidence="4 5">NST_G2</strain>
    </source>
</reference>
<reference evidence="6" key="1">
    <citation type="submission" date="2016-06" db="UniProtKB">
        <authorList>
            <consortium name="WormBaseParasite"/>
        </authorList>
    </citation>
    <scope>IDENTIFICATION</scope>
</reference>
<dbReference type="GO" id="GO:0005509">
    <property type="term" value="F:calcium ion binding"/>
    <property type="evidence" value="ECO:0007669"/>
    <property type="project" value="InterPro"/>
</dbReference>
<dbReference type="Gene3D" id="1.10.238.10">
    <property type="entry name" value="EF-hand"/>
    <property type="match status" value="1"/>
</dbReference>
<feature type="domain" description="EF-hand" evidence="3">
    <location>
        <begin position="208"/>
        <end position="243"/>
    </location>
</feature>
<dbReference type="AlphaFoldDB" id="A0A183T767"/>
<dbReference type="WBParaSite" id="SSLN_0001277601-mRNA-1">
    <property type="protein sequence ID" value="SSLN_0001277601-mRNA-1"/>
    <property type="gene ID" value="SSLN_0001277601"/>
</dbReference>
<sequence length="423" mass="47729">MKASRLRPTEDKLSAAYRHVLGNLQTNITCKKDLKAGAISYEEFRRITYKIPDVGFEDFLQALEQITDSRDGSKICLSTFVSRITKLASILATYYAKAKTSCLQPPPFQSTGTVQVLSEKPKEERHALKKTQGLSQRPACQFQSFVMRVMETKEFDICLTSCQIVPQHLETKSHFARYWNRGPETMTRATHAVVTSGLHSSLVNVAGVDKRSLEVVFTMCDWDGNGSLCTDELAFYLYQTGGGNLDEEEWSSWRKARGGSNKEITLEDFFQFHLEQINNKEGDLQVLWPILRAFGFNSRLQLQHAIPYNLTISARMSESKVVVTVEHIYREIVDCDDVEHYLARWATSRTGPTRDLFQVHLSGAINAHLGPGLLVKTNPVCKPQESIADTLEYTVECACTRSQVGRLKSLVQVAKSVWTFLSP</sequence>
<dbReference type="GO" id="GO:1903569">
    <property type="term" value="P:positive regulation of protein localization to ciliary membrane"/>
    <property type="evidence" value="ECO:0007669"/>
    <property type="project" value="TreeGrafter"/>
</dbReference>
<gene>
    <name evidence="4" type="ORF">SSLN_LOCUS12315</name>
</gene>
<dbReference type="PANTHER" id="PTHR46819:SF1">
    <property type="entry name" value="EF-HAND CALCIUM-BINDING DOMAIN-CONTAINING PROTEIN 7"/>
    <property type="match status" value="1"/>
</dbReference>
<evidence type="ECO:0000256" key="2">
    <source>
        <dbReference type="ARBA" id="ARBA00022737"/>
    </source>
</evidence>
<evidence type="ECO:0000259" key="3">
    <source>
        <dbReference type="PROSITE" id="PS50222"/>
    </source>
</evidence>
<dbReference type="InterPro" id="IPR002048">
    <property type="entry name" value="EF_hand_dom"/>
</dbReference>
<dbReference type="STRING" id="70667.A0A183T767"/>
<evidence type="ECO:0000313" key="4">
    <source>
        <dbReference type="EMBL" id="VDL98700.1"/>
    </source>
</evidence>
<proteinExistence type="predicted"/>
<dbReference type="InterPro" id="IPR011992">
    <property type="entry name" value="EF-hand-dom_pair"/>
</dbReference>
<keyword evidence="1" id="KW-0479">Metal-binding</keyword>
<dbReference type="PROSITE" id="PS50222">
    <property type="entry name" value="EF_HAND_2"/>
    <property type="match status" value="1"/>
</dbReference>
<evidence type="ECO:0000313" key="5">
    <source>
        <dbReference type="Proteomes" id="UP000275846"/>
    </source>
</evidence>
<keyword evidence="2" id="KW-0677">Repeat</keyword>
<protein>
    <submittedName>
        <fullName evidence="6">EF-hand domain-containing protein</fullName>
    </submittedName>
</protein>
<name>A0A183T767_SCHSO</name>
<dbReference type="OrthoDB" id="6310679at2759"/>
<dbReference type="GO" id="GO:0060170">
    <property type="term" value="C:ciliary membrane"/>
    <property type="evidence" value="ECO:0007669"/>
    <property type="project" value="TreeGrafter"/>
</dbReference>
<accession>A0A183T767</accession>
<evidence type="ECO:0000256" key="1">
    <source>
        <dbReference type="ARBA" id="ARBA00022723"/>
    </source>
</evidence>
<evidence type="ECO:0000313" key="6">
    <source>
        <dbReference type="WBParaSite" id="SSLN_0001277601-mRNA-1"/>
    </source>
</evidence>
<keyword evidence="5" id="KW-1185">Reference proteome</keyword>